<keyword evidence="3 6" id="KW-1133">Transmembrane helix</keyword>
<sequence length="276" mass="29829">MSIAIPTPPRTVPQRLRWALQDGWTVTRRDLAHWARQPAQVVVGLLFPIMVVLMFGYLFGGGMLIPGGGGNYREFLMPGMFAMTMLFGIEATYSAVATDVARGVTDRFRAMPMASSAVVLGRSGADMLNSVAGLLVMIGCGLAVGWRWHAGTGAALAALGLLLLLRFALLWVGIYLALLLRHPESVAVLQILVWPVLFLSNAVVSPETMPAWLGVLAEANPLSATTAAVRELFGNPGWGGDSWLARHALTLAIGWPVLLTGIFLPLSVRRYQRLDR</sequence>
<feature type="transmembrane region" description="Helical" evidence="6">
    <location>
        <begin position="38"/>
        <end position="60"/>
    </location>
</feature>
<feature type="transmembrane region" description="Helical" evidence="6">
    <location>
        <begin position="248"/>
        <end position="268"/>
    </location>
</feature>
<keyword evidence="6" id="KW-1003">Cell membrane</keyword>
<dbReference type="PANTHER" id="PTHR43229:SF2">
    <property type="entry name" value="NODULATION PROTEIN J"/>
    <property type="match status" value="1"/>
</dbReference>
<evidence type="ECO:0000256" key="3">
    <source>
        <dbReference type="ARBA" id="ARBA00022989"/>
    </source>
</evidence>
<feature type="transmembrane region" description="Helical" evidence="6">
    <location>
        <begin position="154"/>
        <end position="179"/>
    </location>
</feature>
<dbReference type="PIRSF" id="PIRSF006648">
    <property type="entry name" value="DrrB"/>
    <property type="match status" value="1"/>
</dbReference>
<reference evidence="8 9" key="1">
    <citation type="submission" date="2024-01" db="EMBL/GenBank/DDBJ databases">
        <title>Genome insights into Plantactinospora sonchi sp. nov.</title>
        <authorList>
            <person name="Wang L."/>
        </authorList>
    </citation>
    <scope>NUCLEOTIDE SEQUENCE [LARGE SCALE GENOMIC DNA]</scope>
    <source>
        <strain evidence="8 9">NEAU-QY2</strain>
    </source>
</reference>
<dbReference type="RefSeq" id="WP_331215365.1">
    <property type="nucleotide sequence ID" value="NZ_JAZGQK010000013.1"/>
</dbReference>
<protein>
    <recommendedName>
        <fullName evidence="6">Transport permease protein</fullName>
    </recommendedName>
</protein>
<feature type="transmembrane region" description="Helical" evidence="6">
    <location>
        <begin position="80"/>
        <end position="104"/>
    </location>
</feature>
<dbReference type="InterPro" id="IPR013525">
    <property type="entry name" value="ABC2_TM"/>
</dbReference>
<evidence type="ECO:0000256" key="6">
    <source>
        <dbReference type="RuleBase" id="RU361157"/>
    </source>
</evidence>
<dbReference type="Proteomes" id="UP001332243">
    <property type="component" value="Unassembled WGS sequence"/>
</dbReference>
<comment type="similarity">
    <text evidence="6">Belongs to the ABC-2 integral membrane protein family.</text>
</comment>
<comment type="caution">
    <text evidence="8">The sequence shown here is derived from an EMBL/GenBank/DDBJ whole genome shotgun (WGS) entry which is preliminary data.</text>
</comment>
<keyword evidence="2 6" id="KW-0812">Transmembrane</keyword>
<dbReference type="PROSITE" id="PS51012">
    <property type="entry name" value="ABC_TM2"/>
    <property type="match status" value="1"/>
</dbReference>
<dbReference type="PANTHER" id="PTHR43229">
    <property type="entry name" value="NODULATION PROTEIN J"/>
    <property type="match status" value="1"/>
</dbReference>
<evidence type="ECO:0000256" key="4">
    <source>
        <dbReference type="ARBA" id="ARBA00023136"/>
    </source>
</evidence>
<feature type="transmembrane region" description="Helical" evidence="6">
    <location>
        <begin position="186"/>
        <end position="204"/>
    </location>
</feature>
<evidence type="ECO:0000256" key="1">
    <source>
        <dbReference type="ARBA" id="ARBA00004141"/>
    </source>
</evidence>
<dbReference type="InterPro" id="IPR051784">
    <property type="entry name" value="Nod_factor_ABC_transporter"/>
</dbReference>
<keyword evidence="6" id="KW-0813">Transport</keyword>
<evidence type="ECO:0000259" key="7">
    <source>
        <dbReference type="PROSITE" id="PS51012"/>
    </source>
</evidence>
<keyword evidence="4 6" id="KW-0472">Membrane</keyword>
<evidence type="ECO:0000313" key="9">
    <source>
        <dbReference type="Proteomes" id="UP001332243"/>
    </source>
</evidence>
<name>A0ABU7RV41_9ACTN</name>
<accession>A0ABU7RV41</accession>
<evidence type="ECO:0000256" key="2">
    <source>
        <dbReference type="ARBA" id="ARBA00022692"/>
    </source>
</evidence>
<dbReference type="EMBL" id="JAZGQK010000013">
    <property type="protein sequence ID" value="MEE6260241.1"/>
    <property type="molecule type" value="Genomic_DNA"/>
</dbReference>
<keyword evidence="9" id="KW-1185">Reference proteome</keyword>
<gene>
    <name evidence="8" type="ORF">V1633_17265</name>
</gene>
<feature type="domain" description="ABC transmembrane type-2" evidence="7">
    <location>
        <begin position="39"/>
        <end position="274"/>
    </location>
</feature>
<dbReference type="InterPro" id="IPR000412">
    <property type="entry name" value="ABC_2_transport"/>
</dbReference>
<organism evidence="8 9">
    <name type="scientific">Plantactinospora sonchi</name>
    <dbReference type="NCBI Taxonomy" id="1544735"/>
    <lineage>
        <taxon>Bacteria</taxon>
        <taxon>Bacillati</taxon>
        <taxon>Actinomycetota</taxon>
        <taxon>Actinomycetes</taxon>
        <taxon>Micromonosporales</taxon>
        <taxon>Micromonosporaceae</taxon>
        <taxon>Plantactinospora</taxon>
    </lineage>
</organism>
<dbReference type="InterPro" id="IPR047817">
    <property type="entry name" value="ABC2_TM_bact-type"/>
</dbReference>
<proteinExistence type="inferred from homology"/>
<keyword evidence="5" id="KW-0046">Antibiotic resistance</keyword>
<dbReference type="Pfam" id="PF01061">
    <property type="entry name" value="ABC2_membrane"/>
    <property type="match status" value="1"/>
</dbReference>
<comment type="subcellular location">
    <subcellularLocation>
        <location evidence="6">Cell membrane</location>
        <topology evidence="6">Multi-pass membrane protein</topology>
    </subcellularLocation>
    <subcellularLocation>
        <location evidence="1">Membrane</location>
        <topology evidence="1">Multi-pass membrane protein</topology>
    </subcellularLocation>
</comment>
<evidence type="ECO:0000313" key="8">
    <source>
        <dbReference type="EMBL" id="MEE6260241.1"/>
    </source>
</evidence>
<feature type="transmembrane region" description="Helical" evidence="6">
    <location>
        <begin position="125"/>
        <end position="148"/>
    </location>
</feature>
<evidence type="ECO:0000256" key="5">
    <source>
        <dbReference type="ARBA" id="ARBA00023251"/>
    </source>
</evidence>